<evidence type="ECO:0000256" key="4">
    <source>
        <dbReference type="SAM" id="Phobius"/>
    </source>
</evidence>
<dbReference type="SUPFAM" id="SSF53067">
    <property type="entry name" value="Actin-like ATPase domain"/>
    <property type="match status" value="1"/>
</dbReference>
<evidence type="ECO:0000313" key="6">
    <source>
        <dbReference type="Proteomes" id="UP000598032"/>
    </source>
</evidence>
<name>A0ABM8NTT9_9BURK</name>
<feature type="transmembrane region" description="Helical" evidence="4">
    <location>
        <begin position="250"/>
        <end position="271"/>
    </location>
</feature>
<dbReference type="EC" id="2.7.1.2" evidence="5"/>
<keyword evidence="4" id="KW-0812">Transmembrane</keyword>
<dbReference type="EMBL" id="CAJHCP010000008">
    <property type="protein sequence ID" value="CAD6543160.1"/>
    <property type="molecule type" value="Genomic_DNA"/>
</dbReference>
<dbReference type="Pfam" id="PF02685">
    <property type="entry name" value="Glucokinase"/>
    <property type="match status" value="1"/>
</dbReference>
<gene>
    <name evidence="5" type="primary">glk_2</name>
    <name evidence="5" type="ORF">LMG28140_03881</name>
</gene>
<evidence type="ECO:0000313" key="5">
    <source>
        <dbReference type="EMBL" id="CAD6543160.1"/>
    </source>
</evidence>
<dbReference type="GO" id="GO:0004340">
    <property type="term" value="F:glucokinase activity"/>
    <property type="evidence" value="ECO:0007669"/>
    <property type="project" value="UniProtKB-EC"/>
</dbReference>
<dbReference type="Gene3D" id="3.40.367.20">
    <property type="match status" value="1"/>
</dbReference>
<dbReference type="InterPro" id="IPR050201">
    <property type="entry name" value="Bacterial_glucokinase"/>
</dbReference>
<accession>A0ABM8NTT9</accession>
<reference evidence="5 6" key="1">
    <citation type="submission" date="2020-10" db="EMBL/GenBank/DDBJ databases">
        <authorList>
            <person name="Peeters C."/>
        </authorList>
    </citation>
    <scope>NUCLEOTIDE SEQUENCE [LARGE SCALE GENOMIC DNA]</scope>
    <source>
        <strain evidence="5 6">LMG 28140</strain>
    </source>
</reference>
<keyword evidence="4" id="KW-0472">Membrane</keyword>
<keyword evidence="4" id="KW-1133">Transmembrane helix</keyword>
<evidence type="ECO:0000256" key="3">
    <source>
        <dbReference type="RuleBase" id="RU004046"/>
    </source>
</evidence>
<dbReference type="CDD" id="cd24008">
    <property type="entry name" value="ASKHA_NBD_GLK"/>
    <property type="match status" value="1"/>
</dbReference>
<sequence length="333" mass="35496">MKKETQQIREAAAVGPAVVADIGGTNARFGLWNDGRVQHVHRYLCADFDSVAAVYATYLRDIEIAAPRRAALAIATPVTADIVRMTNCPWEFSIEGLQRALGLDDLKVVNDLAALAHAVPYLAASSVESVGTLREPKAGRSFAVIGAGTGLGVASAVHDGNEWRVHASEGGHSSFAPTSEIEDVVLRHANNVWAHVSYERLACGEGISVIHRALGAHRDHEPAEIVCLAEQGNGHAIESLRTYSRILGNFAGNVALMFAATMGVYLGGGVLGKLRHSFDADAFREGFVGKGRFTAWLNEIPTLRILAAYPELDGLGHLLETSGLRGSTRTSAP</sequence>
<dbReference type="PANTHER" id="PTHR47690:SF1">
    <property type="entry name" value="GLUCOKINASE"/>
    <property type="match status" value="1"/>
</dbReference>
<proteinExistence type="inferred from homology"/>
<dbReference type="PANTHER" id="PTHR47690">
    <property type="entry name" value="GLUCOKINASE"/>
    <property type="match status" value="1"/>
</dbReference>
<evidence type="ECO:0000256" key="1">
    <source>
        <dbReference type="ARBA" id="ARBA00022679"/>
    </source>
</evidence>
<organism evidence="5 6">
    <name type="scientific">Paraburkholderia metrosideri</name>
    <dbReference type="NCBI Taxonomy" id="580937"/>
    <lineage>
        <taxon>Bacteria</taxon>
        <taxon>Pseudomonadati</taxon>
        <taxon>Pseudomonadota</taxon>
        <taxon>Betaproteobacteria</taxon>
        <taxon>Burkholderiales</taxon>
        <taxon>Burkholderiaceae</taxon>
        <taxon>Paraburkholderia</taxon>
    </lineage>
</organism>
<dbReference type="NCBIfam" id="TIGR00749">
    <property type="entry name" value="glk"/>
    <property type="match status" value="1"/>
</dbReference>
<comment type="caution">
    <text evidence="5">The sequence shown here is derived from an EMBL/GenBank/DDBJ whole genome shotgun (WGS) entry which is preliminary data.</text>
</comment>
<keyword evidence="1 5" id="KW-0808">Transferase</keyword>
<dbReference type="InterPro" id="IPR003836">
    <property type="entry name" value="Glucokinase"/>
</dbReference>
<dbReference type="Gene3D" id="3.30.420.40">
    <property type="match status" value="1"/>
</dbReference>
<evidence type="ECO:0000256" key="2">
    <source>
        <dbReference type="ARBA" id="ARBA00022777"/>
    </source>
</evidence>
<keyword evidence="6" id="KW-1185">Reference proteome</keyword>
<protein>
    <submittedName>
        <fullName evidence="5">Glucokinase</fullName>
        <ecNumber evidence="5">2.7.1.2</ecNumber>
    </submittedName>
</protein>
<comment type="similarity">
    <text evidence="3">Belongs to the bacterial glucokinase family.</text>
</comment>
<dbReference type="RefSeq" id="WP_201643881.1">
    <property type="nucleotide sequence ID" value="NZ_CAJHCP010000008.1"/>
</dbReference>
<dbReference type="InterPro" id="IPR043129">
    <property type="entry name" value="ATPase_NBD"/>
</dbReference>
<keyword evidence="2" id="KW-0418">Kinase</keyword>
<dbReference type="Proteomes" id="UP000598032">
    <property type="component" value="Unassembled WGS sequence"/>
</dbReference>